<name>J9DZZ4_WUCBA</name>
<gene>
    <name evidence="1" type="ORF">WUBG_18885</name>
</gene>
<evidence type="ECO:0000313" key="2">
    <source>
        <dbReference type="Proteomes" id="UP000004810"/>
    </source>
</evidence>
<dbReference type="EMBL" id="ADBV01023060">
    <property type="protein sequence ID" value="EJW70207.1"/>
    <property type="molecule type" value="Genomic_DNA"/>
</dbReference>
<reference evidence="2" key="1">
    <citation type="submission" date="2012-08" db="EMBL/GenBank/DDBJ databases">
        <title>The Genome Sequence of Wuchereria bancrofti.</title>
        <authorList>
            <person name="Nutman T.B."/>
            <person name="Fink D.L."/>
            <person name="Russ C."/>
            <person name="Young S."/>
            <person name="Zeng Q."/>
            <person name="Koehrsen M."/>
            <person name="Alvarado L."/>
            <person name="Berlin A."/>
            <person name="Chapman S.B."/>
            <person name="Chen Z."/>
            <person name="Freedman E."/>
            <person name="Gellesch M."/>
            <person name="Goldberg J."/>
            <person name="Griggs A."/>
            <person name="Gujja S."/>
            <person name="Heilman E.R."/>
            <person name="Heiman D."/>
            <person name="Hepburn T."/>
            <person name="Howarth C."/>
            <person name="Jen D."/>
            <person name="Larson L."/>
            <person name="Lewis B."/>
            <person name="Mehta T."/>
            <person name="Park D."/>
            <person name="Pearson M."/>
            <person name="Roberts A."/>
            <person name="Saif S."/>
            <person name="Shea T."/>
            <person name="Shenoy N."/>
            <person name="Sisk P."/>
            <person name="Stolte C."/>
            <person name="Sykes S."/>
            <person name="Walk T."/>
            <person name="White J."/>
            <person name="Yandava C."/>
            <person name="Haas B."/>
            <person name="Henn M.R."/>
            <person name="Nusbaum C."/>
            <person name="Birren B."/>
        </authorList>
    </citation>
    <scope>NUCLEOTIDE SEQUENCE [LARGE SCALE GENOMIC DNA]</scope>
    <source>
        <strain evidence="2">NA</strain>
    </source>
</reference>
<evidence type="ECO:0000313" key="1">
    <source>
        <dbReference type="EMBL" id="EJW70207.1"/>
    </source>
</evidence>
<protein>
    <submittedName>
        <fullName evidence="1">Uncharacterized protein</fullName>
    </submittedName>
</protein>
<dbReference type="AlphaFoldDB" id="J9DZZ4"/>
<accession>J9DZZ4</accession>
<comment type="caution">
    <text evidence="1">The sequence shown here is derived from an EMBL/GenBank/DDBJ whole genome shotgun (WGS) entry which is preliminary data.</text>
</comment>
<organism evidence="1 2">
    <name type="scientific">Wuchereria bancrofti</name>
    <dbReference type="NCBI Taxonomy" id="6293"/>
    <lineage>
        <taxon>Eukaryota</taxon>
        <taxon>Metazoa</taxon>
        <taxon>Ecdysozoa</taxon>
        <taxon>Nematoda</taxon>
        <taxon>Chromadorea</taxon>
        <taxon>Rhabditida</taxon>
        <taxon>Spirurina</taxon>
        <taxon>Spiruromorpha</taxon>
        <taxon>Filarioidea</taxon>
        <taxon>Onchocercidae</taxon>
        <taxon>Wuchereria</taxon>
    </lineage>
</organism>
<sequence length="99" mass="11379">MCLPMYLDADQSQIVCITNITEISVNSHEVSVVIDLRFSEQNSFDAWMCRAFQRLLLTSTLNNLSSWSQKVFSFVCSLDNSAIIMCFWSRNKLIHAYMG</sequence>
<proteinExistence type="predicted"/>
<dbReference type="Proteomes" id="UP000004810">
    <property type="component" value="Unassembled WGS sequence"/>
</dbReference>